<dbReference type="SMART" id="SM00490">
    <property type="entry name" value="HELICc"/>
    <property type="match status" value="1"/>
</dbReference>
<evidence type="ECO:0000313" key="5">
    <source>
        <dbReference type="Proteomes" id="UP000087171"/>
    </source>
</evidence>
<accession>A0A1S2YYR2</accession>
<dbReference type="InterPro" id="IPR027417">
    <property type="entry name" value="P-loop_NTPase"/>
</dbReference>
<protein>
    <submittedName>
        <fullName evidence="6">ATP-dependent DNA helicase DDM1</fullName>
    </submittedName>
</protein>
<name>A0A1S2YYR2_CICAR</name>
<proteinExistence type="predicted"/>
<dbReference type="Pfam" id="PF00271">
    <property type="entry name" value="Helicase_C"/>
    <property type="match status" value="1"/>
</dbReference>
<dbReference type="Gene3D" id="3.40.50.10810">
    <property type="entry name" value="Tandem AAA-ATPase domain"/>
    <property type="match status" value="1"/>
</dbReference>
<dbReference type="FunFam" id="3.40.50.10810:FF:000030">
    <property type="entry name" value="ATP-dependent DNA helicase DDM1"/>
    <property type="match status" value="1"/>
</dbReference>
<dbReference type="KEGG" id="cam:101499225"/>
<feature type="compositionally biased region" description="Basic residues" evidence="2">
    <location>
        <begin position="115"/>
        <end position="124"/>
    </location>
</feature>
<dbReference type="Proteomes" id="UP000087171">
    <property type="component" value="Chromosome Ca8"/>
</dbReference>
<evidence type="ECO:0000256" key="1">
    <source>
        <dbReference type="ARBA" id="ARBA00022801"/>
    </source>
</evidence>
<evidence type="ECO:0000256" key="2">
    <source>
        <dbReference type="SAM" id="MobiDB-lite"/>
    </source>
</evidence>
<dbReference type="InterPro" id="IPR038718">
    <property type="entry name" value="SNF2-like_sf"/>
</dbReference>
<feature type="region of interest" description="Disordered" evidence="2">
    <location>
        <begin position="99"/>
        <end position="131"/>
    </location>
</feature>
<evidence type="ECO:0000259" key="3">
    <source>
        <dbReference type="PROSITE" id="PS51192"/>
    </source>
</evidence>
<dbReference type="InterPro" id="IPR001650">
    <property type="entry name" value="Helicase_C-like"/>
</dbReference>
<dbReference type="AlphaFoldDB" id="A0A1S2YYR2"/>
<dbReference type="GO" id="GO:0005524">
    <property type="term" value="F:ATP binding"/>
    <property type="evidence" value="ECO:0007669"/>
    <property type="project" value="InterPro"/>
</dbReference>
<feature type="region of interest" description="Disordered" evidence="2">
    <location>
        <begin position="1"/>
        <end position="22"/>
    </location>
</feature>
<dbReference type="InterPro" id="IPR000330">
    <property type="entry name" value="SNF2_N"/>
</dbReference>
<gene>
    <name evidence="6" type="primary">LOC101499225</name>
</gene>
<sequence length="743" mass="85032">MEVKNKEKNDDPTVESPTSVLEEELEEVVVADDGVVSKSMAEEEEKLLKARVEEEKEQCEEAPNLNDTQFNKLDELLTQTKLYSEFLLEKMDDITLTAGEQEKQDEEESQPVAKKNGRGSKRKAASQCNTRKAKRAVEAMITRSKENVKTEDVNLSEEEKTEKEQKELMPLLTGGKLKSYQLKGVKWLISLWQNGLNGILADQMGLGKTIQTIGFLSHLIAKGLNGPYMIISPLSTLSNWMNEISRFAPSLPAIIYHGNKQQRDDIRRNHMPRTVGPKFPIVITSYEIAMNDAKKCFRSYNWKYLVVDEGHRLKNSKCKLVKELKYIKVENKLLLTGTPLQNNLAELWSLLNFILPDIFSSLEEFESWFNLSGKSCNGATMEELEEKRRAQVVAKLHAILRPFLLRRMKSDVELMLPRKKEIIVYANMTEHQKSLQEHLINETLGKYLNDKLSIGRSVTKLNNLVLQLRKVCNHPDLLESAFDRSYFYPPVNEIIEQCGKFHLLNRLLERLFARNHKVLIFSQWTRVLDIMDYYFSEKGFEVCRIDGSVKLEDRKRQIQDFNDTNSNCRIFLLSTRAGGLGINLTAADTCILYDSDWNPQMDLQAMDRCHRIGQTKPVHVYRLATAQSVEGRMLKRAFSKLKLEHVVIEKGQFHQERTKPAIVDEMEEEDVLALLRDEETAEDKMIQKDISDEDLEKILDRSDLVINGSGDDKAPASTFPLKGPGWEVVIPTATGGMLSTLNS</sequence>
<dbReference type="GeneID" id="101499225"/>
<dbReference type="eggNOG" id="KOG0385">
    <property type="taxonomic scope" value="Eukaryota"/>
</dbReference>
<reference evidence="5" key="1">
    <citation type="journal article" date="2013" name="Nat. Biotechnol.">
        <title>Draft genome sequence of chickpea (Cicer arietinum) provides a resource for trait improvement.</title>
        <authorList>
            <person name="Varshney R.K."/>
            <person name="Song C."/>
            <person name="Saxena R.K."/>
            <person name="Azam S."/>
            <person name="Yu S."/>
            <person name="Sharpe A.G."/>
            <person name="Cannon S."/>
            <person name="Baek J."/>
            <person name="Rosen B.D."/>
            <person name="Tar'an B."/>
            <person name="Millan T."/>
            <person name="Zhang X."/>
            <person name="Ramsay L.D."/>
            <person name="Iwata A."/>
            <person name="Wang Y."/>
            <person name="Nelson W."/>
            <person name="Farmer A.D."/>
            <person name="Gaur P.M."/>
            <person name="Soderlund C."/>
            <person name="Penmetsa R.V."/>
            <person name="Xu C."/>
            <person name="Bharti A.K."/>
            <person name="He W."/>
            <person name="Winter P."/>
            <person name="Zhao S."/>
            <person name="Hane J.K."/>
            <person name="Carrasquilla-Garcia N."/>
            <person name="Condie J.A."/>
            <person name="Upadhyaya H.D."/>
            <person name="Luo M.C."/>
            <person name="Thudi M."/>
            <person name="Gowda C.L."/>
            <person name="Singh N.P."/>
            <person name="Lichtenzveig J."/>
            <person name="Gali K.K."/>
            <person name="Rubio J."/>
            <person name="Nadarajan N."/>
            <person name="Dolezel J."/>
            <person name="Bansal K.C."/>
            <person name="Xu X."/>
            <person name="Edwards D."/>
            <person name="Zhang G."/>
            <person name="Kahl G."/>
            <person name="Gil J."/>
            <person name="Singh K.B."/>
            <person name="Datta S.K."/>
            <person name="Jackson S.A."/>
            <person name="Wang J."/>
            <person name="Cook D.R."/>
        </authorList>
    </citation>
    <scope>NUCLEOTIDE SEQUENCE [LARGE SCALE GENOMIC DNA]</scope>
    <source>
        <strain evidence="5">cv. CDC Frontier</strain>
    </source>
</reference>
<dbReference type="SMART" id="SM00487">
    <property type="entry name" value="DEXDc"/>
    <property type="match status" value="1"/>
</dbReference>
<feature type="domain" description="Helicase ATP-binding" evidence="3">
    <location>
        <begin position="189"/>
        <end position="357"/>
    </location>
</feature>
<keyword evidence="6" id="KW-0547">Nucleotide-binding</keyword>
<keyword evidence="1" id="KW-0378">Hydrolase</keyword>
<dbReference type="Gene3D" id="3.40.50.300">
    <property type="entry name" value="P-loop containing nucleotide triphosphate hydrolases"/>
    <property type="match status" value="1"/>
</dbReference>
<keyword evidence="6" id="KW-0347">Helicase</keyword>
<dbReference type="PANTHER" id="PTHR10799">
    <property type="entry name" value="SNF2/RAD54 HELICASE FAMILY"/>
    <property type="match status" value="1"/>
</dbReference>
<dbReference type="PROSITE" id="PS51194">
    <property type="entry name" value="HELICASE_CTER"/>
    <property type="match status" value="1"/>
</dbReference>
<keyword evidence="5" id="KW-1185">Reference proteome</keyword>
<dbReference type="InterPro" id="IPR049730">
    <property type="entry name" value="SNF2/RAD54-like_C"/>
</dbReference>
<evidence type="ECO:0000259" key="4">
    <source>
        <dbReference type="PROSITE" id="PS51194"/>
    </source>
</evidence>
<dbReference type="GO" id="GO:0016787">
    <property type="term" value="F:hydrolase activity"/>
    <property type="evidence" value="ECO:0007669"/>
    <property type="project" value="UniProtKB-KW"/>
</dbReference>
<organism evidence="5 6">
    <name type="scientific">Cicer arietinum</name>
    <name type="common">Chickpea</name>
    <name type="synonym">Garbanzo</name>
    <dbReference type="NCBI Taxonomy" id="3827"/>
    <lineage>
        <taxon>Eukaryota</taxon>
        <taxon>Viridiplantae</taxon>
        <taxon>Streptophyta</taxon>
        <taxon>Embryophyta</taxon>
        <taxon>Tracheophyta</taxon>
        <taxon>Spermatophyta</taxon>
        <taxon>Magnoliopsida</taxon>
        <taxon>eudicotyledons</taxon>
        <taxon>Gunneridae</taxon>
        <taxon>Pentapetalae</taxon>
        <taxon>rosids</taxon>
        <taxon>fabids</taxon>
        <taxon>Fabales</taxon>
        <taxon>Fabaceae</taxon>
        <taxon>Papilionoideae</taxon>
        <taxon>50 kb inversion clade</taxon>
        <taxon>NPAAA clade</taxon>
        <taxon>Hologalegina</taxon>
        <taxon>IRL clade</taxon>
        <taxon>Cicereae</taxon>
        <taxon>Cicer</taxon>
    </lineage>
</organism>
<dbReference type="STRING" id="3827.A0A1S2YYR2"/>
<dbReference type="GO" id="GO:0004386">
    <property type="term" value="F:helicase activity"/>
    <property type="evidence" value="ECO:0007669"/>
    <property type="project" value="UniProtKB-KW"/>
</dbReference>
<reference evidence="6" key="2">
    <citation type="submission" date="2025-08" db="UniProtKB">
        <authorList>
            <consortium name="RefSeq"/>
        </authorList>
    </citation>
    <scope>IDENTIFICATION</scope>
    <source>
        <tissue evidence="6">Etiolated seedlings</tissue>
    </source>
</reference>
<keyword evidence="6" id="KW-0067">ATP-binding</keyword>
<dbReference type="FunFam" id="3.40.50.300:FF:001184">
    <property type="entry name" value="Chromatin complex subunit A 106"/>
    <property type="match status" value="1"/>
</dbReference>
<dbReference type="RefSeq" id="XP_004512036.1">
    <property type="nucleotide sequence ID" value="XM_004511979.3"/>
</dbReference>
<dbReference type="Pfam" id="PF00176">
    <property type="entry name" value="SNF2-rel_dom"/>
    <property type="match status" value="1"/>
</dbReference>
<evidence type="ECO:0000313" key="6">
    <source>
        <dbReference type="RefSeq" id="XP_004512036.1"/>
    </source>
</evidence>
<feature type="domain" description="Helicase C-terminal" evidence="4">
    <location>
        <begin position="503"/>
        <end position="659"/>
    </location>
</feature>
<dbReference type="OrthoDB" id="5857104at2759"/>
<dbReference type="CDD" id="cd18793">
    <property type="entry name" value="SF2_C_SNF"/>
    <property type="match status" value="1"/>
</dbReference>
<feature type="compositionally biased region" description="Basic and acidic residues" evidence="2">
    <location>
        <begin position="1"/>
        <end position="11"/>
    </location>
</feature>
<dbReference type="PROSITE" id="PS51192">
    <property type="entry name" value="HELICASE_ATP_BIND_1"/>
    <property type="match status" value="1"/>
</dbReference>
<dbReference type="PaxDb" id="3827-XP_004512037.1"/>
<dbReference type="InterPro" id="IPR014001">
    <property type="entry name" value="Helicase_ATP-bd"/>
</dbReference>
<dbReference type="SUPFAM" id="SSF52540">
    <property type="entry name" value="P-loop containing nucleoside triphosphate hydrolases"/>
    <property type="match status" value="2"/>
</dbReference>